<dbReference type="PANTHER" id="PTHR12526">
    <property type="entry name" value="GLYCOSYLTRANSFERASE"/>
    <property type="match status" value="1"/>
</dbReference>
<sequence>MAKKVCFLVDSIFSIGGVQRVTAVIAKALSNTYEVTIVTLDAPSAYDTTLYGLDECQINFRFFQYPPVGKWKNLMCKAYSYLYRKVLPQTHFTSDLYAHSSFPSELRNALVAELDRQYDVIIGDHAPLAVRLATCKKQLKGSKLMGWIHNSYDALYGKGSLYIGEELQQHYEYQLSKLQHTIVLCHCDAIKYHIPTDVINNPLTLKPGQPSDGTSKRFLAIGRFSPLHKGFDILIDAFCLFAQHNSEWHLDIVGEGQEGDRIQRMIDKYKLNDRITIHPFTNNIQAYYSRAQVYILSSRWEGWGLVLVEAMSHGLPVVSSDLPVCQEIMGDFGMYFRNGDVEDLSRRMGVATMINWKEKSAEAMDIAKNFSTDSIIKQWKALIEE</sequence>
<dbReference type="Gene3D" id="3.40.50.2000">
    <property type="entry name" value="Glycogen Phosphorylase B"/>
    <property type="match status" value="2"/>
</dbReference>
<protein>
    <submittedName>
        <fullName evidence="2">Glycosyltransferase</fullName>
    </submittedName>
</protein>
<feature type="domain" description="Glycosyl transferase family 1" evidence="1">
    <location>
        <begin position="209"/>
        <end position="348"/>
    </location>
</feature>
<reference evidence="2 3" key="1">
    <citation type="submission" date="2020-12" db="EMBL/GenBank/DDBJ databases">
        <title>Whole genome sequences of gut porcine anaerobes.</title>
        <authorList>
            <person name="Kubasova T."/>
            <person name="Jahodarova E."/>
            <person name="Rychlik I."/>
        </authorList>
    </citation>
    <scope>NUCLEOTIDE SEQUENCE [LARGE SCALE GENOMIC DNA]</scope>
    <source>
        <strain evidence="2 3">An925</strain>
    </source>
</reference>
<dbReference type="SUPFAM" id="SSF53756">
    <property type="entry name" value="UDP-Glycosyltransferase/glycogen phosphorylase"/>
    <property type="match status" value="1"/>
</dbReference>
<accession>A0ABS9CCR1</accession>
<organism evidence="2 3">
    <name type="scientific">Xylanibacter brevis</name>
    <dbReference type="NCBI Taxonomy" id="83231"/>
    <lineage>
        <taxon>Bacteria</taxon>
        <taxon>Pseudomonadati</taxon>
        <taxon>Bacteroidota</taxon>
        <taxon>Bacteroidia</taxon>
        <taxon>Bacteroidales</taxon>
        <taxon>Prevotellaceae</taxon>
        <taxon>Xylanibacter</taxon>
    </lineage>
</organism>
<evidence type="ECO:0000259" key="1">
    <source>
        <dbReference type="Pfam" id="PF00534"/>
    </source>
</evidence>
<name>A0ABS9CCR1_9BACT</name>
<proteinExistence type="predicted"/>
<dbReference type="InterPro" id="IPR001296">
    <property type="entry name" value="Glyco_trans_1"/>
</dbReference>
<dbReference type="Proteomes" id="UP001200470">
    <property type="component" value="Unassembled WGS sequence"/>
</dbReference>
<evidence type="ECO:0000313" key="3">
    <source>
        <dbReference type="Proteomes" id="UP001200470"/>
    </source>
</evidence>
<gene>
    <name evidence="2" type="ORF">I6E12_02040</name>
</gene>
<comment type="caution">
    <text evidence="2">The sequence shown here is derived from an EMBL/GenBank/DDBJ whole genome shotgun (WGS) entry which is preliminary data.</text>
</comment>
<dbReference type="EMBL" id="JADYTN010000003">
    <property type="protein sequence ID" value="MCF2562899.1"/>
    <property type="molecule type" value="Genomic_DNA"/>
</dbReference>
<keyword evidence="3" id="KW-1185">Reference proteome</keyword>
<dbReference type="Pfam" id="PF00534">
    <property type="entry name" value="Glycos_transf_1"/>
    <property type="match status" value="1"/>
</dbReference>
<evidence type="ECO:0000313" key="2">
    <source>
        <dbReference type="EMBL" id="MCF2562899.1"/>
    </source>
</evidence>
<dbReference type="RefSeq" id="WP_094435733.1">
    <property type="nucleotide sequence ID" value="NZ_JADYTN010000003.1"/>
</dbReference>